<dbReference type="Proteomes" id="UP000317010">
    <property type="component" value="Unassembled WGS sequence"/>
</dbReference>
<gene>
    <name evidence="1" type="ORF">JN11_00232</name>
</gene>
<comment type="caution">
    <text evidence="1">The sequence shown here is derived from an EMBL/GenBank/DDBJ whole genome shotgun (WGS) entry which is preliminary data.</text>
</comment>
<name>A0A562UFK1_9SPHI</name>
<sequence length="163" mass="18477">MANTPSKPSVKILHKGIPFACLLLSIIFSSCKHKQPKIYKSSCDDGIVFKRVSFTQLIDSIQKYDHQYIEVYGTYVEGDEESALVNDSTFVNHSNDHAIWINFSQDCPLYLTGTHQGLFEFNDGKFTQINNKKITIRGKIDVRHKGHLGSYRGSMDRVSFVGL</sequence>
<dbReference type="OrthoDB" id="678908at2"/>
<keyword evidence="2" id="KW-1185">Reference proteome</keyword>
<reference evidence="1 2" key="1">
    <citation type="submission" date="2019-07" db="EMBL/GenBank/DDBJ databases">
        <title>Genomic Encyclopedia of Archaeal and Bacterial Type Strains, Phase II (KMG-II): from individual species to whole genera.</title>
        <authorList>
            <person name="Goeker M."/>
        </authorList>
    </citation>
    <scope>NUCLEOTIDE SEQUENCE [LARGE SCALE GENOMIC DNA]</scope>
    <source>
        <strain evidence="1 2">ATCC BAA-1854</strain>
    </source>
</reference>
<evidence type="ECO:0000313" key="2">
    <source>
        <dbReference type="Proteomes" id="UP000317010"/>
    </source>
</evidence>
<evidence type="ECO:0008006" key="3">
    <source>
        <dbReference type="Google" id="ProtNLM"/>
    </source>
</evidence>
<dbReference type="EMBL" id="VLLI01000001">
    <property type="protein sequence ID" value="TWJ04523.1"/>
    <property type="molecule type" value="Genomic_DNA"/>
</dbReference>
<organism evidence="1 2">
    <name type="scientific">Mucilaginibacter frigoritolerans</name>
    <dbReference type="NCBI Taxonomy" id="652788"/>
    <lineage>
        <taxon>Bacteria</taxon>
        <taxon>Pseudomonadati</taxon>
        <taxon>Bacteroidota</taxon>
        <taxon>Sphingobacteriia</taxon>
        <taxon>Sphingobacteriales</taxon>
        <taxon>Sphingobacteriaceae</taxon>
        <taxon>Mucilaginibacter</taxon>
    </lineage>
</organism>
<evidence type="ECO:0000313" key="1">
    <source>
        <dbReference type="EMBL" id="TWJ04523.1"/>
    </source>
</evidence>
<accession>A0A562UFK1</accession>
<dbReference type="RefSeq" id="WP_144908805.1">
    <property type="nucleotide sequence ID" value="NZ_VLLI01000001.1"/>
</dbReference>
<dbReference type="PROSITE" id="PS51257">
    <property type="entry name" value="PROKAR_LIPOPROTEIN"/>
    <property type="match status" value="1"/>
</dbReference>
<protein>
    <recommendedName>
        <fullName evidence="3">Lipoprotein</fullName>
    </recommendedName>
</protein>
<proteinExistence type="predicted"/>
<dbReference type="AlphaFoldDB" id="A0A562UFK1"/>